<accession>A0A969PQ36</accession>
<evidence type="ECO:0000256" key="1">
    <source>
        <dbReference type="PROSITE-ProRule" id="PRU00244"/>
    </source>
</evidence>
<comment type="caution">
    <text evidence="5">The sequence shown here is derived from an EMBL/GenBank/DDBJ whole genome shotgun (WGS) entry which is preliminary data.</text>
</comment>
<dbReference type="SUPFAM" id="SSF55073">
    <property type="entry name" value="Nucleotide cyclase"/>
    <property type="match status" value="1"/>
</dbReference>
<feature type="transmembrane region" description="Helical" evidence="1">
    <location>
        <begin position="223"/>
        <end position="244"/>
    </location>
</feature>
<dbReference type="Pfam" id="PF00563">
    <property type="entry name" value="EAL"/>
    <property type="match status" value="1"/>
</dbReference>
<dbReference type="PANTHER" id="PTHR33121">
    <property type="entry name" value="CYCLIC DI-GMP PHOSPHODIESTERASE PDEF"/>
    <property type="match status" value="1"/>
</dbReference>
<feature type="transmembrane region" description="Helical" evidence="1">
    <location>
        <begin position="12"/>
        <end position="32"/>
    </location>
</feature>
<dbReference type="SMART" id="SM00052">
    <property type="entry name" value="EAL"/>
    <property type="match status" value="1"/>
</dbReference>
<feature type="transmembrane region" description="Helical" evidence="1">
    <location>
        <begin position="83"/>
        <end position="104"/>
    </location>
</feature>
<evidence type="ECO:0000313" key="6">
    <source>
        <dbReference type="Proteomes" id="UP000752012"/>
    </source>
</evidence>
<dbReference type="PROSITE" id="PS50924">
    <property type="entry name" value="MHYT"/>
    <property type="match status" value="1"/>
</dbReference>
<dbReference type="InterPro" id="IPR029787">
    <property type="entry name" value="Nucleotide_cyclase"/>
</dbReference>
<feature type="transmembrane region" description="Helical" evidence="1">
    <location>
        <begin position="53"/>
        <end position="77"/>
    </location>
</feature>
<dbReference type="EMBL" id="JAATHJ010000020">
    <property type="protein sequence ID" value="NJP38321.1"/>
    <property type="molecule type" value="Genomic_DNA"/>
</dbReference>
<dbReference type="Gene3D" id="3.30.70.270">
    <property type="match status" value="1"/>
</dbReference>
<dbReference type="SMART" id="SM00267">
    <property type="entry name" value="GGDEF"/>
    <property type="match status" value="1"/>
</dbReference>
<dbReference type="GO" id="GO:0016020">
    <property type="term" value="C:membrane"/>
    <property type="evidence" value="ECO:0007669"/>
    <property type="project" value="UniProtKB-UniRule"/>
</dbReference>
<keyword evidence="1" id="KW-1133">Transmembrane helix</keyword>
<dbReference type="Gene3D" id="3.20.20.450">
    <property type="entry name" value="EAL domain"/>
    <property type="match status" value="1"/>
</dbReference>
<dbReference type="PROSITE" id="PS50887">
    <property type="entry name" value="GGDEF"/>
    <property type="match status" value="1"/>
</dbReference>
<dbReference type="SUPFAM" id="SSF141868">
    <property type="entry name" value="EAL domain-like"/>
    <property type="match status" value="1"/>
</dbReference>
<proteinExistence type="predicted"/>
<evidence type="ECO:0000259" key="2">
    <source>
        <dbReference type="PROSITE" id="PS50883"/>
    </source>
</evidence>
<dbReference type="InterPro" id="IPR005330">
    <property type="entry name" value="MHYT_dom"/>
</dbReference>
<evidence type="ECO:0000259" key="4">
    <source>
        <dbReference type="PROSITE" id="PS50924"/>
    </source>
</evidence>
<keyword evidence="1" id="KW-0472">Membrane</keyword>
<reference evidence="5 6" key="1">
    <citation type="submission" date="2020-03" db="EMBL/GenBank/DDBJ databases">
        <title>Assessment of the enzymatic potential of alkaline-tolerant lipase obtained from Bacillus luteus H11 (technogenic soil) for the bioremediation of saline soils contaminated with petroleum substances.</title>
        <authorList>
            <person name="Kalwasinska A."/>
        </authorList>
    </citation>
    <scope>NUCLEOTIDE SEQUENCE [LARGE SCALE GENOMIC DNA]</scope>
    <source>
        <strain evidence="5 6">H11</strain>
    </source>
</reference>
<dbReference type="GO" id="GO:0071111">
    <property type="term" value="F:cyclic-guanylate-specific phosphodiesterase activity"/>
    <property type="evidence" value="ECO:0007669"/>
    <property type="project" value="InterPro"/>
</dbReference>
<keyword evidence="6" id="KW-1185">Reference proteome</keyword>
<evidence type="ECO:0000259" key="3">
    <source>
        <dbReference type="PROSITE" id="PS50887"/>
    </source>
</evidence>
<feature type="transmembrane region" description="Helical" evidence="1">
    <location>
        <begin position="111"/>
        <end position="130"/>
    </location>
</feature>
<feature type="domain" description="GGDEF" evidence="3">
    <location>
        <begin position="278"/>
        <end position="408"/>
    </location>
</feature>
<dbReference type="CDD" id="cd01948">
    <property type="entry name" value="EAL"/>
    <property type="match status" value="1"/>
</dbReference>
<dbReference type="PROSITE" id="PS50883">
    <property type="entry name" value="EAL"/>
    <property type="match status" value="1"/>
</dbReference>
<gene>
    <name evidence="5" type="ORF">HCN83_12065</name>
</gene>
<dbReference type="InterPro" id="IPR001633">
    <property type="entry name" value="EAL_dom"/>
</dbReference>
<dbReference type="InterPro" id="IPR035919">
    <property type="entry name" value="EAL_sf"/>
</dbReference>
<protein>
    <submittedName>
        <fullName evidence="5">EAL domain-containing protein</fullName>
    </submittedName>
</protein>
<feature type="domain" description="EAL" evidence="2">
    <location>
        <begin position="416"/>
        <end position="670"/>
    </location>
</feature>
<sequence length="672" mass="74453">MQESLIVLDVLYDWRLVLFSVVVAIVGSYVALEINTRLTILHSSKNQFLWMGIGAVTMGVSIWSMHFIAMSAFQLYVPLTYNWWLTAFSVLPAIIAAFTAFFVLHRLKLRALTILAAGLFIGFGIVAMHYSGMHAVTFAGVVTHSPALVVTASTVAVVVSFAALLLFSLTKNIRSIPVRALVASVMGLAIASMHYTGMAGTDFCLPTGMSSIIQPEPVSSTNVFGAATLFTAGTIFVAVQFILYSENRWFNRMTFTDAATGLANRRQLEGLSAAALQRFGVACALEINDMKDWSLNYGYAAADRLTKQAAEALEKKLPLQAELYKTEENRFTVFLPSAPKEAMRESIAELAQPIQAELPESNQIMELTFSAGAACAVDKKPLAELLKELDHALRTSLRTKRDIVFYDEDAAEQVREERIIQELRHAITEETLEAYYQVKVDLQTMRSEKVEALARWTHPELGMISPGEFIPAAERAGLIVPLTEYMLHRVCRQLLEWDQSSVPVREAALNLSPVHFQAVGANKRIQDIVSGYGLDPGRIELEITETAMMRNLETAVAQMEDLRAFGFRLALDDFGTGLSSLTYLQQLPVHTLKIDRSFISRLTRSPEDQAIVKLMIDFAATTGLHVVCEGIESREELLALKLMGCQDGQGFLFQRPVPASEITIRYDLDLTS</sequence>
<evidence type="ECO:0000313" key="5">
    <source>
        <dbReference type="EMBL" id="NJP38321.1"/>
    </source>
</evidence>
<dbReference type="AlphaFoldDB" id="A0A969PQ36"/>
<dbReference type="InterPro" id="IPR043128">
    <property type="entry name" value="Rev_trsase/Diguanyl_cyclase"/>
</dbReference>
<dbReference type="Pfam" id="PF00990">
    <property type="entry name" value="GGDEF"/>
    <property type="match status" value="1"/>
</dbReference>
<feature type="transmembrane region" description="Helical" evidence="1">
    <location>
        <begin position="150"/>
        <end position="169"/>
    </location>
</feature>
<feature type="transmembrane region" description="Helical" evidence="1">
    <location>
        <begin position="176"/>
        <end position="195"/>
    </location>
</feature>
<organism evidence="5 6">
    <name type="scientific">Alkalicoccus luteus</name>
    <dbReference type="NCBI Taxonomy" id="1237094"/>
    <lineage>
        <taxon>Bacteria</taxon>
        <taxon>Bacillati</taxon>
        <taxon>Bacillota</taxon>
        <taxon>Bacilli</taxon>
        <taxon>Bacillales</taxon>
        <taxon>Bacillaceae</taxon>
        <taxon>Alkalicoccus</taxon>
    </lineage>
</organism>
<name>A0A969PQ36_9BACI</name>
<dbReference type="InterPro" id="IPR050706">
    <property type="entry name" value="Cyclic-di-GMP_PDE-like"/>
</dbReference>
<keyword evidence="1" id="KW-0812">Transmembrane</keyword>
<feature type="domain" description="MHYT" evidence="4">
    <location>
        <begin position="12"/>
        <end position="204"/>
    </location>
</feature>
<dbReference type="InterPro" id="IPR000160">
    <property type="entry name" value="GGDEF_dom"/>
</dbReference>
<dbReference type="Pfam" id="PF03707">
    <property type="entry name" value="MHYT"/>
    <property type="match status" value="3"/>
</dbReference>
<dbReference type="PANTHER" id="PTHR33121:SF19">
    <property type="entry name" value="CYCLIC DI-GMP PHOSPHODIESTERASE PA2567"/>
    <property type="match status" value="1"/>
</dbReference>
<dbReference type="Proteomes" id="UP000752012">
    <property type="component" value="Unassembled WGS sequence"/>
</dbReference>